<keyword evidence="2 5" id="KW-0808">Transferase</keyword>
<comment type="function">
    <text evidence="5">A non-essential component of RNA polymerase (RNAP).</text>
</comment>
<keyword evidence="1 5" id="KW-0240">DNA-directed RNA polymerase</keyword>
<keyword evidence="7" id="KW-1185">Reference proteome</keyword>
<accession>A0ABW4MJE2</accession>
<gene>
    <name evidence="5" type="primary">rpoY</name>
    <name evidence="6" type="ORF">ACFSFW_03535</name>
</gene>
<evidence type="ECO:0000256" key="4">
    <source>
        <dbReference type="ARBA" id="ARBA00023163"/>
    </source>
</evidence>
<keyword evidence="4 5" id="KW-0804">Transcription</keyword>
<dbReference type="GO" id="GO:0003899">
    <property type="term" value="F:DNA-directed RNA polymerase activity"/>
    <property type="evidence" value="ECO:0007669"/>
    <property type="project" value="UniProtKB-EC"/>
</dbReference>
<dbReference type="NCBIfam" id="NF010188">
    <property type="entry name" value="PRK13667.1"/>
    <property type="match status" value="1"/>
</dbReference>
<comment type="catalytic activity">
    <reaction evidence="5">
        <text>RNA(n) + a ribonucleoside 5'-triphosphate = RNA(n+1) + diphosphate</text>
        <dbReference type="Rhea" id="RHEA:21248"/>
        <dbReference type="Rhea" id="RHEA-COMP:14527"/>
        <dbReference type="Rhea" id="RHEA-COMP:17342"/>
        <dbReference type="ChEBI" id="CHEBI:33019"/>
        <dbReference type="ChEBI" id="CHEBI:61557"/>
        <dbReference type="ChEBI" id="CHEBI:140395"/>
        <dbReference type="EC" id="2.7.7.6"/>
    </reaction>
</comment>
<evidence type="ECO:0000313" key="7">
    <source>
        <dbReference type="Proteomes" id="UP001597227"/>
    </source>
</evidence>
<protein>
    <recommendedName>
        <fullName evidence="5">DNA-directed RNA polymerase subunit epsilon</fullName>
        <shortName evidence="5">RNAP epsilon subunit</shortName>
        <ecNumber evidence="5">2.7.7.6</ecNumber>
    </recommendedName>
    <alternativeName>
        <fullName evidence="5">RNA polymerase epsilon subunit</fullName>
    </alternativeName>
    <alternativeName>
        <fullName evidence="5">Transcriptase subunit epsilon</fullName>
    </alternativeName>
</protein>
<dbReference type="EMBL" id="JBHUEK010000007">
    <property type="protein sequence ID" value="MFD1777726.1"/>
    <property type="molecule type" value="Genomic_DNA"/>
</dbReference>
<comment type="caution">
    <text evidence="6">The sequence shown here is derived from an EMBL/GenBank/DDBJ whole genome shotgun (WGS) entry which is preliminary data.</text>
</comment>
<reference evidence="7" key="1">
    <citation type="journal article" date="2019" name="Int. J. Syst. Evol. Microbiol.">
        <title>The Global Catalogue of Microorganisms (GCM) 10K type strain sequencing project: providing services to taxonomists for standard genome sequencing and annotation.</title>
        <authorList>
            <consortium name="The Broad Institute Genomics Platform"/>
            <consortium name="The Broad Institute Genome Sequencing Center for Infectious Disease"/>
            <person name="Wu L."/>
            <person name="Ma J."/>
        </authorList>
    </citation>
    <scope>NUCLEOTIDE SEQUENCE [LARGE SCALE GENOMIC DNA]</scope>
    <source>
        <strain evidence="7">CCUG 15531</strain>
    </source>
</reference>
<name>A0ABW4MJE2_9BACI</name>
<organism evidence="6 7">
    <name type="scientific">Fredinandcohnia salidurans</name>
    <dbReference type="NCBI Taxonomy" id="2595041"/>
    <lineage>
        <taxon>Bacteria</taxon>
        <taxon>Bacillati</taxon>
        <taxon>Bacillota</taxon>
        <taxon>Bacilli</taxon>
        <taxon>Bacillales</taxon>
        <taxon>Bacillaceae</taxon>
        <taxon>Fredinandcohnia</taxon>
    </lineage>
</organism>
<dbReference type="Gene3D" id="3.10.20.730">
    <property type="entry name" value="RNAP, epsilon subunit-like"/>
    <property type="match status" value="1"/>
</dbReference>
<evidence type="ECO:0000256" key="3">
    <source>
        <dbReference type="ARBA" id="ARBA00022695"/>
    </source>
</evidence>
<proteinExistence type="inferred from homology"/>
<evidence type="ECO:0000256" key="1">
    <source>
        <dbReference type="ARBA" id="ARBA00022478"/>
    </source>
</evidence>
<comment type="similarity">
    <text evidence="5">Belongs to the RNA polymerase subunit epsilon family.</text>
</comment>
<evidence type="ECO:0000313" key="6">
    <source>
        <dbReference type="EMBL" id="MFD1777726.1"/>
    </source>
</evidence>
<dbReference type="EC" id="2.7.7.6" evidence="5"/>
<dbReference type="Pfam" id="PF07288">
    <property type="entry name" value="RpoY"/>
    <property type="match status" value="1"/>
</dbReference>
<evidence type="ECO:0000256" key="5">
    <source>
        <dbReference type="HAMAP-Rule" id="MF_01553"/>
    </source>
</evidence>
<evidence type="ECO:0000256" key="2">
    <source>
        <dbReference type="ARBA" id="ARBA00022679"/>
    </source>
</evidence>
<comment type="subunit">
    <text evidence="5">RNAP is composed of a core of 2 alpha, a beta and a beta' subunit. The core is associated with a delta subunit, and at least one of epsilon or omega. When a sigma factor is associated with the core the holoenzyme is formed, which can initiate transcription.</text>
</comment>
<keyword evidence="3 5" id="KW-0548">Nucleotidyltransferase</keyword>
<dbReference type="InterPro" id="IPR009907">
    <property type="entry name" value="RpoY"/>
</dbReference>
<sequence>MIFKVYYQEDVLEVPVREHTKTLYIEAESQVEVRQKLKERKINIEYIQKVEGAYLEYEQLNEDYNVLEI</sequence>
<dbReference type="Proteomes" id="UP001597227">
    <property type="component" value="Unassembled WGS sequence"/>
</dbReference>
<dbReference type="RefSeq" id="WP_099363155.1">
    <property type="nucleotide sequence ID" value="NZ_JBHUEK010000007.1"/>
</dbReference>
<dbReference type="HAMAP" id="MF_01553">
    <property type="entry name" value="RNApol_bact_RpoY"/>
    <property type="match status" value="1"/>
</dbReference>